<dbReference type="Proteomes" id="UP001054252">
    <property type="component" value="Unassembled WGS sequence"/>
</dbReference>
<proteinExistence type="predicted"/>
<comment type="caution">
    <text evidence="1">The sequence shown here is derived from an EMBL/GenBank/DDBJ whole genome shotgun (WGS) entry which is preliminary data.</text>
</comment>
<dbReference type="AlphaFoldDB" id="A0AAV5M1G7"/>
<name>A0AAV5M1G7_9ROSI</name>
<evidence type="ECO:0000313" key="2">
    <source>
        <dbReference type="Proteomes" id="UP001054252"/>
    </source>
</evidence>
<reference evidence="1 2" key="1">
    <citation type="journal article" date="2021" name="Commun. Biol.">
        <title>The genome of Shorea leprosula (Dipterocarpaceae) highlights the ecological relevance of drought in aseasonal tropical rainforests.</title>
        <authorList>
            <person name="Ng K.K.S."/>
            <person name="Kobayashi M.J."/>
            <person name="Fawcett J.A."/>
            <person name="Hatakeyama M."/>
            <person name="Paape T."/>
            <person name="Ng C.H."/>
            <person name="Ang C.C."/>
            <person name="Tnah L.H."/>
            <person name="Lee C.T."/>
            <person name="Nishiyama T."/>
            <person name="Sese J."/>
            <person name="O'Brien M.J."/>
            <person name="Copetti D."/>
            <person name="Mohd Noor M.I."/>
            <person name="Ong R.C."/>
            <person name="Putra M."/>
            <person name="Sireger I.Z."/>
            <person name="Indrioko S."/>
            <person name="Kosugi Y."/>
            <person name="Izuno A."/>
            <person name="Isagi Y."/>
            <person name="Lee S.L."/>
            <person name="Shimizu K.K."/>
        </authorList>
    </citation>
    <scope>NUCLEOTIDE SEQUENCE [LARGE SCALE GENOMIC DNA]</scope>
    <source>
        <strain evidence="1">214</strain>
    </source>
</reference>
<sequence length="58" mass="7009">MLRKALFSFEKYLQQVHFKCQRHSQMKELESIHQVNRRFPRKTGLLAEAKCKKAIYTL</sequence>
<organism evidence="1 2">
    <name type="scientific">Rubroshorea leprosula</name>
    <dbReference type="NCBI Taxonomy" id="152421"/>
    <lineage>
        <taxon>Eukaryota</taxon>
        <taxon>Viridiplantae</taxon>
        <taxon>Streptophyta</taxon>
        <taxon>Embryophyta</taxon>
        <taxon>Tracheophyta</taxon>
        <taxon>Spermatophyta</taxon>
        <taxon>Magnoliopsida</taxon>
        <taxon>eudicotyledons</taxon>
        <taxon>Gunneridae</taxon>
        <taxon>Pentapetalae</taxon>
        <taxon>rosids</taxon>
        <taxon>malvids</taxon>
        <taxon>Malvales</taxon>
        <taxon>Dipterocarpaceae</taxon>
        <taxon>Rubroshorea</taxon>
    </lineage>
</organism>
<dbReference type="EMBL" id="BPVZ01000158">
    <property type="protein sequence ID" value="GKV42462.1"/>
    <property type="molecule type" value="Genomic_DNA"/>
</dbReference>
<evidence type="ECO:0000313" key="1">
    <source>
        <dbReference type="EMBL" id="GKV42462.1"/>
    </source>
</evidence>
<gene>
    <name evidence="1" type="ORF">SLEP1_g49863</name>
</gene>
<accession>A0AAV5M1G7</accession>
<keyword evidence="2" id="KW-1185">Reference proteome</keyword>
<protein>
    <submittedName>
        <fullName evidence="1">Uncharacterized protein</fullName>
    </submittedName>
</protein>